<evidence type="ECO:0000256" key="2">
    <source>
        <dbReference type="SAM" id="SignalP"/>
    </source>
</evidence>
<feature type="chain" id="PRO_5030811618" evidence="2">
    <location>
        <begin position="22"/>
        <end position="222"/>
    </location>
</feature>
<keyword evidence="1" id="KW-0472">Membrane</keyword>
<dbReference type="NCBIfam" id="TIGR02595">
    <property type="entry name" value="PEP_CTERM"/>
    <property type="match status" value="1"/>
</dbReference>
<evidence type="ECO:0000313" key="3">
    <source>
        <dbReference type="EMBL" id="NNU15892.1"/>
    </source>
</evidence>
<keyword evidence="1" id="KW-0812">Transmembrane</keyword>
<sequence length="222" mass="22678">MLNKLLSGLAAAAAAFGMAQAGTYIVEQETSAGSNVFTTVATIQSYDGTTRTTAGNYNLSNASYNGRPGLPVPVADGVMMFIVDSSTGPALFMVFDGISDSTRGNAAQTIEMLSGSASVAVSDDGSESASVSGNTFSYGFRWAGCCTDGLALDLSGMFSLEQEFQSFSGLSSFLVFSEGEGSTQLELGTGLATRISAVPVPAAGLLLVTGLAGLGLRKRRQA</sequence>
<protein>
    <submittedName>
        <fullName evidence="3">VPLPA-CTERM sorting domain-containing protein</fullName>
    </submittedName>
</protein>
<dbReference type="RefSeq" id="WP_173197702.1">
    <property type="nucleotide sequence ID" value="NZ_JABFCX010000002.1"/>
</dbReference>
<proteinExistence type="predicted"/>
<organism evidence="3 4">
    <name type="scientific">Parvularcula mediterranea</name>
    <dbReference type="NCBI Taxonomy" id="2732508"/>
    <lineage>
        <taxon>Bacteria</taxon>
        <taxon>Pseudomonadati</taxon>
        <taxon>Pseudomonadota</taxon>
        <taxon>Alphaproteobacteria</taxon>
        <taxon>Parvularculales</taxon>
        <taxon>Parvularculaceae</taxon>
        <taxon>Parvularcula</taxon>
    </lineage>
</organism>
<dbReference type="InterPro" id="IPR022472">
    <property type="entry name" value="VPLPA-CTERM"/>
</dbReference>
<comment type="caution">
    <text evidence="3">The sequence shown here is derived from an EMBL/GenBank/DDBJ whole genome shotgun (WGS) entry which is preliminary data.</text>
</comment>
<keyword evidence="1" id="KW-1133">Transmembrane helix</keyword>
<keyword evidence="2" id="KW-0732">Signal</keyword>
<dbReference type="EMBL" id="JABFCX010000002">
    <property type="protein sequence ID" value="NNU15892.1"/>
    <property type="molecule type" value="Genomic_DNA"/>
</dbReference>
<gene>
    <name evidence="3" type="ORF">HK107_06095</name>
</gene>
<keyword evidence="4" id="KW-1185">Reference proteome</keyword>
<dbReference type="InterPro" id="IPR013424">
    <property type="entry name" value="Ice-binding_C"/>
</dbReference>
<feature type="transmembrane region" description="Helical" evidence="1">
    <location>
        <begin position="198"/>
        <end position="216"/>
    </location>
</feature>
<accession>A0A7Y3W538</accession>
<reference evidence="3 4" key="1">
    <citation type="submission" date="2020-05" db="EMBL/GenBank/DDBJ databases">
        <title>Parvularcula mediterraneae sp. nov., isolated from polypropylene straw from shallow seawater of the seashore of Laganas in Zakynthos island, Greece.</title>
        <authorList>
            <person name="Szabo I."/>
            <person name="Al-Omari J."/>
            <person name="Rado J."/>
            <person name="Szerdahelyi G.S."/>
        </authorList>
    </citation>
    <scope>NUCLEOTIDE SEQUENCE [LARGE SCALE GENOMIC DNA]</scope>
    <source>
        <strain evidence="3 4">ZS-1/3</strain>
    </source>
</reference>
<name>A0A7Y3W538_9PROT</name>
<evidence type="ECO:0000256" key="1">
    <source>
        <dbReference type="SAM" id="Phobius"/>
    </source>
</evidence>
<dbReference type="AlphaFoldDB" id="A0A7Y3W538"/>
<dbReference type="Proteomes" id="UP000536835">
    <property type="component" value="Unassembled WGS sequence"/>
</dbReference>
<feature type="signal peptide" evidence="2">
    <location>
        <begin position="1"/>
        <end position="21"/>
    </location>
</feature>
<evidence type="ECO:0000313" key="4">
    <source>
        <dbReference type="Proteomes" id="UP000536835"/>
    </source>
</evidence>
<dbReference type="NCBIfam" id="TIGR03370">
    <property type="entry name" value="VPLPA-CTERM"/>
    <property type="match status" value="1"/>
</dbReference>